<accession>A0A167E2C7</accession>
<feature type="transmembrane region" description="Helical" evidence="1">
    <location>
        <begin position="225"/>
        <end position="246"/>
    </location>
</feature>
<feature type="transmembrane region" description="Helical" evidence="1">
    <location>
        <begin position="122"/>
        <end position="140"/>
    </location>
</feature>
<feature type="transmembrane region" description="Helical" evidence="1">
    <location>
        <begin position="299"/>
        <end position="316"/>
    </location>
</feature>
<sequence>MLSKKKGYFVVFSYFVIPFIFYFNFLGSSGYWAPGDGYVSYAPIRYLLAESISNWKLPLWNSYINLGTPFHADTQNAIFYFPNLLFYLIFPFKFAFNYMFLFHLTLAGLFTYLYLKKINLDWKAAYIGGIVFMFSGVINAKLGHVTVMNSIVWLPLILYFYECLLQSKKKVFIVLMSLSYSMQIFAGFPQIALYTAIILLIYFIVSIKKYKTIKNWFIDKLHFSIITIGVTAIQLIPLLVLAIYSGRTKIDYEYFSSYSLEFTSLTTLFFPNIFGVHIPNSPLSLYNYNYFGPGNLTEFALYIGIIPLIFAVLVCIKQYKQDYYVKTWIIISIIVLILALGSSIPVLNKIMFHVPLYNSFRVSARFLFGFSFGITVLFAKQVDILIRNKGLNTPTYRMTAKLVGITLLISIACISIIHKLLGVISNNSLGQNLIIKGHTLEQLLYITSYKNPAVIIPLVIMLMSLIVFVLLKKITRLESKYMLLFLTLFLLLDLHSFSFYHENIFTKDSSINSLAESAKEKSDNNERIWPVINERADMSDIGIGPNRNIINELNLLNGFTTFLPQEYIDITKFNERGMNNSYSELLRNNELISSLNTKLIIVPDQLNAEIDNINSTNYSEKSTVFESKEIKLPSSLGVGIPSILQEELTLEPNTMYRLSIDFKTPPKELVYVDLYGENYDNDSQQMNVNINGKIKFSKNIYSGSDLPEKVYYRIFSFSKDSIDIDSWKLEKYSVNNEVNLIYKKETSNAGYSIYENLKVLPKIYSLSETLESDKDYSNIFDLDLHKISIVNDLNANKYSLAEIKDVKYNAGFASAKVSSEGQAFVVFSESFFPGWNAYVDGKKTKVYKVNGLTQGIIVPAGEYNVEFRYQPLSLYIGLLLFAVTILYVIILLRKKRKIT</sequence>
<keyword evidence="1" id="KW-0472">Membrane</keyword>
<feature type="transmembrane region" description="Helical" evidence="1">
    <location>
        <begin position="258"/>
        <end position="279"/>
    </location>
</feature>
<dbReference type="STRING" id="1763538.LPB68_14510"/>
<keyword evidence="1" id="KW-0812">Transmembrane</keyword>
<keyword evidence="1" id="KW-1133">Transmembrane helix</keyword>
<dbReference type="AlphaFoldDB" id="A0A167E2C7"/>
<feature type="transmembrane region" description="Helical" evidence="1">
    <location>
        <begin position="95"/>
        <end position="115"/>
    </location>
</feature>
<keyword evidence="3" id="KW-1185">Reference proteome</keyword>
<dbReference type="KEGG" id="pcx:LPB68_14510"/>
<gene>
    <name evidence="2" type="ORF">PNBC_09425</name>
</gene>
<dbReference type="EMBL" id="LSFN01000013">
    <property type="protein sequence ID" value="OAB75050.1"/>
    <property type="molecule type" value="Genomic_DNA"/>
</dbReference>
<organism evidence="2 3">
    <name type="scientific">Paenibacillus crassostreae</name>
    <dbReference type="NCBI Taxonomy" id="1763538"/>
    <lineage>
        <taxon>Bacteria</taxon>
        <taxon>Bacillati</taxon>
        <taxon>Bacillota</taxon>
        <taxon>Bacilli</taxon>
        <taxon>Bacillales</taxon>
        <taxon>Paenibacillaceae</taxon>
        <taxon>Paenibacillus</taxon>
    </lineage>
</organism>
<feature type="transmembrane region" description="Helical" evidence="1">
    <location>
        <begin position="400"/>
        <end position="421"/>
    </location>
</feature>
<evidence type="ECO:0000313" key="2">
    <source>
        <dbReference type="EMBL" id="OAB75050.1"/>
    </source>
</evidence>
<proteinExistence type="predicted"/>
<feature type="transmembrane region" description="Helical" evidence="1">
    <location>
        <begin position="146"/>
        <end position="164"/>
    </location>
</feature>
<dbReference type="Pfam" id="PF09586">
    <property type="entry name" value="YfhO"/>
    <property type="match status" value="1"/>
</dbReference>
<evidence type="ECO:0000313" key="3">
    <source>
        <dbReference type="Proteomes" id="UP000077134"/>
    </source>
</evidence>
<name>A0A167E2C7_9BACL</name>
<evidence type="ECO:0000256" key="1">
    <source>
        <dbReference type="SAM" id="Phobius"/>
    </source>
</evidence>
<dbReference type="PANTHER" id="PTHR38454">
    <property type="entry name" value="INTEGRAL MEMBRANE PROTEIN-RELATED"/>
    <property type="match status" value="1"/>
</dbReference>
<feature type="transmembrane region" description="Helical" evidence="1">
    <location>
        <begin position="453"/>
        <end position="471"/>
    </location>
</feature>
<evidence type="ECO:0008006" key="4">
    <source>
        <dbReference type="Google" id="ProtNLM"/>
    </source>
</evidence>
<feature type="transmembrane region" description="Helical" evidence="1">
    <location>
        <begin position="359"/>
        <end position="379"/>
    </location>
</feature>
<feature type="transmembrane region" description="Helical" evidence="1">
    <location>
        <begin position="184"/>
        <end position="205"/>
    </location>
</feature>
<dbReference type="Proteomes" id="UP000077134">
    <property type="component" value="Unassembled WGS sequence"/>
</dbReference>
<feature type="transmembrane region" description="Helical" evidence="1">
    <location>
        <begin position="872"/>
        <end position="892"/>
    </location>
</feature>
<feature type="transmembrane region" description="Helical" evidence="1">
    <location>
        <begin position="7"/>
        <end position="25"/>
    </location>
</feature>
<dbReference type="OrthoDB" id="9772884at2"/>
<feature type="transmembrane region" description="Helical" evidence="1">
    <location>
        <begin position="328"/>
        <end position="347"/>
    </location>
</feature>
<feature type="transmembrane region" description="Helical" evidence="1">
    <location>
        <begin position="483"/>
        <end position="500"/>
    </location>
</feature>
<reference evidence="2 3" key="1">
    <citation type="submission" date="2016-02" db="EMBL/GenBank/DDBJ databases">
        <title>Paenibacillus sp. LPB0068, isolated from Crassostrea gigas.</title>
        <authorList>
            <person name="Shin S.-K."/>
            <person name="Yi H."/>
        </authorList>
    </citation>
    <scope>NUCLEOTIDE SEQUENCE [LARGE SCALE GENOMIC DNA]</scope>
    <source>
        <strain evidence="2 3">LPB0068</strain>
    </source>
</reference>
<dbReference type="InterPro" id="IPR018580">
    <property type="entry name" value="Uncharacterised_YfhO"/>
</dbReference>
<protein>
    <recommendedName>
        <fullName evidence="4">Bacterial membrane protein YfhO</fullName>
    </recommendedName>
</protein>
<dbReference type="PANTHER" id="PTHR38454:SF1">
    <property type="entry name" value="INTEGRAL MEMBRANE PROTEIN"/>
    <property type="match status" value="1"/>
</dbReference>
<dbReference type="RefSeq" id="WP_068657465.1">
    <property type="nucleotide sequence ID" value="NZ_CP017770.1"/>
</dbReference>
<comment type="caution">
    <text evidence="2">The sequence shown here is derived from an EMBL/GenBank/DDBJ whole genome shotgun (WGS) entry which is preliminary data.</text>
</comment>